<dbReference type="Proteomes" id="UP000049828">
    <property type="component" value="Unassembled WGS sequence"/>
</dbReference>
<dbReference type="InterPro" id="IPR022781">
    <property type="entry name" value="Flagellar_biosynth_FliO"/>
</dbReference>
<evidence type="ECO:0000256" key="4">
    <source>
        <dbReference type="ARBA" id="ARBA00022989"/>
    </source>
</evidence>
<keyword evidence="9" id="KW-1185">Reference proteome</keyword>
<evidence type="ECO:0000256" key="2">
    <source>
        <dbReference type="ARBA" id="ARBA00022475"/>
    </source>
</evidence>
<dbReference type="RefSeq" id="WP_007883801.1">
    <property type="nucleotide sequence ID" value="NZ_CABJFX010000001.1"/>
</dbReference>
<dbReference type="GeneID" id="75163929"/>
<feature type="transmembrane region" description="Helical" evidence="6">
    <location>
        <begin position="12"/>
        <end position="30"/>
    </location>
</feature>
<sequence>MILLSSALGSFIQLLGVLIIFLFVLAITYFTTKWIGNYQKTNFANKNLQIVESIRVGNNKFIAIVKAGEVYLVVAVGKDDVTLLTQLTEEQLSEVPDLSAAQNRFPMDGKAAQENFREVLNRVKEHFPKK</sequence>
<evidence type="ECO:0000313" key="8">
    <source>
        <dbReference type="EMBL" id="CUN48287.1"/>
    </source>
</evidence>
<keyword evidence="8" id="KW-0282">Flagellum</keyword>
<comment type="subcellular location">
    <subcellularLocation>
        <location evidence="1">Cell membrane</location>
    </subcellularLocation>
</comment>
<name>A0A0M6WE93_9FIRM</name>
<keyword evidence="5 6" id="KW-0472">Membrane</keyword>
<evidence type="ECO:0000256" key="6">
    <source>
        <dbReference type="SAM" id="Phobius"/>
    </source>
</evidence>
<evidence type="ECO:0000256" key="5">
    <source>
        <dbReference type="ARBA" id="ARBA00023136"/>
    </source>
</evidence>
<dbReference type="AlphaFoldDB" id="A0A0M6WE93"/>
<keyword evidence="8" id="KW-0969">Cilium</keyword>
<keyword evidence="3 6" id="KW-0812">Transmembrane</keyword>
<gene>
    <name evidence="8" type="ORF">ERS852392_00521</name>
    <name evidence="7" type="ORF">RIL183_01601</name>
</gene>
<accession>A0A0M6WE93</accession>
<evidence type="ECO:0000256" key="3">
    <source>
        <dbReference type="ARBA" id="ARBA00022692"/>
    </source>
</evidence>
<keyword evidence="4 6" id="KW-1133">Transmembrane helix</keyword>
<organism evidence="7 9">
    <name type="scientific">Roseburia inulinivorans</name>
    <dbReference type="NCBI Taxonomy" id="360807"/>
    <lineage>
        <taxon>Bacteria</taxon>
        <taxon>Bacillati</taxon>
        <taxon>Bacillota</taxon>
        <taxon>Clostridia</taxon>
        <taxon>Lachnospirales</taxon>
        <taxon>Lachnospiraceae</taxon>
        <taxon>Roseburia</taxon>
    </lineage>
</organism>
<dbReference type="GO" id="GO:0016020">
    <property type="term" value="C:membrane"/>
    <property type="evidence" value="ECO:0007669"/>
    <property type="project" value="InterPro"/>
</dbReference>
<dbReference type="EMBL" id="CVRS01000016">
    <property type="protein sequence ID" value="CRL33235.1"/>
    <property type="molecule type" value="Genomic_DNA"/>
</dbReference>
<evidence type="ECO:0000313" key="10">
    <source>
        <dbReference type="Proteomes" id="UP000095395"/>
    </source>
</evidence>
<proteinExistence type="predicted"/>
<reference evidence="9" key="2">
    <citation type="submission" date="2015-05" db="EMBL/GenBank/DDBJ databases">
        <authorList>
            <consortium name="Pathogen Informatics"/>
        </authorList>
    </citation>
    <scope>NUCLEOTIDE SEQUENCE [LARGE SCALE GENOMIC DNA]</scope>
    <source>
        <strain evidence="8 10">2789STDY5608835</strain>
        <strain evidence="9">L1-83</strain>
    </source>
</reference>
<protein>
    <submittedName>
        <fullName evidence="8">Flagella biosynthesis protein FliZ</fullName>
    </submittedName>
</protein>
<dbReference type="GO" id="GO:0044659">
    <property type="term" value="P:viral release from host cell by cytolysis"/>
    <property type="evidence" value="ECO:0007669"/>
    <property type="project" value="InterPro"/>
</dbReference>
<dbReference type="Proteomes" id="UP000095395">
    <property type="component" value="Unassembled WGS sequence"/>
</dbReference>
<evidence type="ECO:0000313" key="7">
    <source>
        <dbReference type="EMBL" id="CRL33235.1"/>
    </source>
</evidence>
<dbReference type="EMBL" id="CYYR01000002">
    <property type="protein sequence ID" value="CUN48287.1"/>
    <property type="molecule type" value="Genomic_DNA"/>
</dbReference>
<evidence type="ECO:0000313" key="9">
    <source>
        <dbReference type="Proteomes" id="UP000049828"/>
    </source>
</evidence>
<evidence type="ECO:0000256" key="1">
    <source>
        <dbReference type="ARBA" id="ARBA00004236"/>
    </source>
</evidence>
<reference evidence="7" key="1">
    <citation type="submission" date="2015-05" db="EMBL/GenBank/DDBJ databases">
        <authorList>
            <person name="Wang D.B."/>
            <person name="Wang M."/>
        </authorList>
    </citation>
    <scope>NUCLEOTIDE SEQUENCE [LARGE SCALE GENOMIC DNA]</scope>
    <source>
        <strain evidence="7">L1-83</strain>
    </source>
</reference>
<dbReference type="Pfam" id="PF04347">
    <property type="entry name" value="FliO"/>
    <property type="match status" value="1"/>
</dbReference>
<dbReference type="STRING" id="360807.ERS852392_00521"/>
<dbReference type="GO" id="GO:0044781">
    <property type="term" value="P:bacterial-type flagellum organization"/>
    <property type="evidence" value="ECO:0007669"/>
    <property type="project" value="InterPro"/>
</dbReference>
<keyword evidence="2" id="KW-1003">Cell membrane</keyword>
<keyword evidence="8" id="KW-0966">Cell projection</keyword>